<dbReference type="OrthoDB" id="127634at2759"/>
<comment type="caution">
    <text evidence="2">The sequence shown here is derived from an EMBL/GenBank/DDBJ whole genome shotgun (WGS) entry which is preliminary data.</text>
</comment>
<feature type="region of interest" description="Disordered" evidence="1">
    <location>
        <begin position="195"/>
        <end position="228"/>
    </location>
</feature>
<proteinExistence type="predicted"/>
<protein>
    <submittedName>
        <fullName evidence="2">Uncharacterized protein</fullName>
    </submittedName>
</protein>
<feature type="compositionally biased region" description="Low complexity" evidence="1">
    <location>
        <begin position="245"/>
        <end position="263"/>
    </location>
</feature>
<feature type="region of interest" description="Disordered" evidence="1">
    <location>
        <begin position="245"/>
        <end position="319"/>
    </location>
</feature>
<reference evidence="2" key="1">
    <citation type="submission" date="2019-03" db="EMBL/GenBank/DDBJ databases">
        <title>Long read genome sequence of the mycoparasitic Pythium oligandrum ATCC 38472 isolated from sugarbeet rhizosphere.</title>
        <authorList>
            <person name="Gaulin E."/>
        </authorList>
    </citation>
    <scope>NUCLEOTIDE SEQUENCE</scope>
    <source>
        <strain evidence="2">ATCC 38472_TT</strain>
    </source>
</reference>
<feature type="compositionally biased region" description="Basic and acidic residues" evidence="1">
    <location>
        <begin position="1"/>
        <end position="20"/>
    </location>
</feature>
<feature type="compositionally biased region" description="Low complexity" evidence="1">
    <location>
        <begin position="136"/>
        <end position="152"/>
    </location>
</feature>
<feature type="compositionally biased region" description="Basic and acidic residues" evidence="1">
    <location>
        <begin position="210"/>
        <end position="226"/>
    </location>
</feature>
<keyword evidence="3" id="KW-1185">Reference proteome</keyword>
<evidence type="ECO:0000313" key="3">
    <source>
        <dbReference type="Proteomes" id="UP000794436"/>
    </source>
</evidence>
<name>A0A8K1CT81_PYTOL</name>
<gene>
    <name evidence="2" type="ORF">Poli38472_001285</name>
</gene>
<dbReference type="AlphaFoldDB" id="A0A8K1CT81"/>
<organism evidence="2 3">
    <name type="scientific">Pythium oligandrum</name>
    <name type="common">Mycoparasitic fungus</name>
    <dbReference type="NCBI Taxonomy" id="41045"/>
    <lineage>
        <taxon>Eukaryota</taxon>
        <taxon>Sar</taxon>
        <taxon>Stramenopiles</taxon>
        <taxon>Oomycota</taxon>
        <taxon>Peronosporomycetes</taxon>
        <taxon>Pythiales</taxon>
        <taxon>Pythiaceae</taxon>
        <taxon>Pythium</taxon>
    </lineage>
</organism>
<feature type="region of interest" description="Disordered" evidence="1">
    <location>
        <begin position="1"/>
        <end position="28"/>
    </location>
</feature>
<sequence length="362" mass="38015">MPAGDKRSHEDMAADKRPGEDAQGGNAGLAAGMLGLPFMLPSAALMAMNSVQQQEQGEDGGAAAALALQATRVEGEDKTGEQAQLQQQLLQQQLQLFQQQQQQLSTMSQSDLSAMATMAQQMALGMVMMPMMPLMMMNQNGQNGQNSPQEGQGSPGRNGSTEFSHAAAAESLGLVAQAGQDAAAALPMMAAANFGIGNDETPKRKRGRPPKKDVMTRGKPDGDKALKQFPMWGYGMPLPFLPGFMPPNGAAGSDQSGAASQDDGTVKEGEDEAGRPGKAGGAKKKTRGTGKPRGRPRTRPRPGEIIQRVKPPPIAPANFPGMQEYLAQRMAEWKATQTGTPGSGEENRLGSLGASLLPGDHE</sequence>
<evidence type="ECO:0000256" key="1">
    <source>
        <dbReference type="SAM" id="MobiDB-lite"/>
    </source>
</evidence>
<feature type="region of interest" description="Disordered" evidence="1">
    <location>
        <begin position="333"/>
        <end position="362"/>
    </location>
</feature>
<dbReference type="EMBL" id="SPLM01000001">
    <property type="protein sequence ID" value="TMW69129.1"/>
    <property type="molecule type" value="Genomic_DNA"/>
</dbReference>
<dbReference type="PRINTS" id="PR00929">
    <property type="entry name" value="ATHOOK"/>
</dbReference>
<dbReference type="InterPro" id="IPR017956">
    <property type="entry name" value="AT_hook_DNA-bd_motif"/>
</dbReference>
<accession>A0A8K1CT81</accession>
<feature type="compositionally biased region" description="Basic residues" evidence="1">
    <location>
        <begin position="281"/>
        <end position="300"/>
    </location>
</feature>
<feature type="region of interest" description="Disordered" evidence="1">
    <location>
        <begin position="136"/>
        <end position="163"/>
    </location>
</feature>
<evidence type="ECO:0000313" key="2">
    <source>
        <dbReference type="EMBL" id="TMW69129.1"/>
    </source>
</evidence>
<dbReference type="GO" id="GO:0003677">
    <property type="term" value="F:DNA binding"/>
    <property type="evidence" value="ECO:0007669"/>
    <property type="project" value="InterPro"/>
</dbReference>
<dbReference type="Proteomes" id="UP000794436">
    <property type="component" value="Unassembled WGS sequence"/>
</dbReference>
<feature type="compositionally biased region" description="Basic and acidic residues" evidence="1">
    <location>
        <begin position="264"/>
        <end position="275"/>
    </location>
</feature>